<dbReference type="Proteomes" id="UP001642540">
    <property type="component" value="Unassembled WGS sequence"/>
</dbReference>
<comment type="caution">
    <text evidence="3">The sequence shown here is derived from an EMBL/GenBank/DDBJ whole genome shotgun (WGS) entry which is preliminary data.</text>
</comment>
<dbReference type="EMBL" id="CAXLJM020000001">
    <property type="protein sequence ID" value="CAL8068310.1"/>
    <property type="molecule type" value="Genomic_DNA"/>
</dbReference>
<keyword evidence="2" id="KW-0732">Signal</keyword>
<proteinExistence type="predicted"/>
<keyword evidence="4" id="KW-1185">Reference proteome</keyword>
<sequence>MVSIKITNFIVVYTALAHLLVQANRYITPNLPNCLIHILNGVEITSESKDESTNAVLQLLFEKSTTLSYTSQQIQDFSLLLGHNNTDYFDEDFDPEKVNVDSQSGFLRFNVKYSSSCMVFLIKSQEFNETLIAIQRSGHGTSDEVLFIIETIPHTEENDIINGFVNEFFSSEGMPFHAPIAFFNPENNEIATFCYFCQPSSAKIRKIPHGSLTSWDTLPRSHHSQINDNGYGNQLIVPDSFAHSTAAAYNCLKHYDSRRVRTNLFGEHVNCSLPDVWIVASIQSILNVSITFKGSTTEEDKKYQKWMLQARFGEGLAQRIPNIYAYTRGFLIIAEHMELDLMACLHTQQLQTFQLSISSALDLTSWYILIILVLLYGYVCQNVWKGLDLLWTVSGKELTMEHGRTCVCIVLIALSVLSYVYESTLSADSMQLTRFPDIKTLMKEDYRLWLAKTGPISAITRTLSNLTKNSLQSYLGVDPRDPKIFFAGKNDQSISSYYSNRLGMLLTAAKYKLLITSITCFNMLKVIGKNLVSVNENLVCQVDRTSRHVELSFVHTVRIWGYLSRECYKLLSTLFSNGEYVRLRRLKLVKEGIQMKSVKLSNTDTLIVTKPIDMISAVGICCWVVYVVGGLLFIWWCIGMLKIWHIKFKTMVFNLKRKLRCKSQVHHLKSDNLDSASDELFFKTSSGGTSNSIS</sequence>
<keyword evidence="1" id="KW-1133">Transmembrane helix</keyword>
<evidence type="ECO:0000313" key="3">
    <source>
        <dbReference type="EMBL" id="CAL8068310.1"/>
    </source>
</evidence>
<gene>
    <name evidence="3" type="ORF">ODALV1_LOCUS208</name>
</gene>
<protein>
    <submittedName>
        <fullName evidence="3">Uncharacterized protein</fullName>
    </submittedName>
</protein>
<evidence type="ECO:0000256" key="2">
    <source>
        <dbReference type="SAM" id="SignalP"/>
    </source>
</evidence>
<feature type="signal peptide" evidence="2">
    <location>
        <begin position="1"/>
        <end position="23"/>
    </location>
</feature>
<reference evidence="3 4" key="1">
    <citation type="submission" date="2024-08" db="EMBL/GenBank/DDBJ databases">
        <authorList>
            <person name="Cucini C."/>
            <person name="Frati F."/>
        </authorList>
    </citation>
    <scope>NUCLEOTIDE SEQUENCE [LARGE SCALE GENOMIC DNA]</scope>
</reference>
<organism evidence="3 4">
    <name type="scientific">Orchesella dallaii</name>
    <dbReference type="NCBI Taxonomy" id="48710"/>
    <lineage>
        <taxon>Eukaryota</taxon>
        <taxon>Metazoa</taxon>
        <taxon>Ecdysozoa</taxon>
        <taxon>Arthropoda</taxon>
        <taxon>Hexapoda</taxon>
        <taxon>Collembola</taxon>
        <taxon>Entomobryomorpha</taxon>
        <taxon>Entomobryoidea</taxon>
        <taxon>Orchesellidae</taxon>
        <taxon>Orchesellinae</taxon>
        <taxon>Orchesella</taxon>
    </lineage>
</organism>
<feature type="chain" id="PRO_5045430930" evidence="2">
    <location>
        <begin position="24"/>
        <end position="694"/>
    </location>
</feature>
<evidence type="ECO:0000256" key="1">
    <source>
        <dbReference type="SAM" id="Phobius"/>
    </source>
</evidence>
<keyword evidence="1" id="KW-0472">Membrane</keyword>
<keyword evidence="1" id="KW-0812">Transmembrane</keyword>
<name>A0ABP1PI00_9HEXA</name>
<feature type="transmembrane region" description="Helical" evidence="1">
    <location>
        <begin position="623"/>
        <end position="644"/>
    </location>
</feature>
<evidence type="ECO:0000313" key="4">
    <source>
        <dbReference type="Proteomes" id="UP001642540"/>
    </source>
</evidence>
<accession>A0ABP1PI00</accession>